<dbReference type="EMBL" id="BAAAPB010000002">
    <property type="protein sequence ID" value="GAA1960568.1"/>
    <property type="molecule type" value="Genomic_DNA"/>
</dbReference>
<protein>
    <recommendedName>
        <fullName evidence="2">DUF7144 domain-containing protein</fullName>
    </recommendedName>
</protein>
<keyword evidence="4" id="KW-1185">Reference proteome</keyword>
<feature type="domain" description="DUF7144" evidence="2">
    <location>
        <begin position="7"/>
        <end position="118"/>
    </location>
</feature>
<dbReference type="Proteomes" id="UP001500571">
    <property type="component" value="Unassembled WGS sequence"/>
</dbReference>
<feature type="transmembrane region" description="Helical" evidence="1">
    <location>
        <begin position="100"/>
        <end position="120"/>
    </location>
</feature>
<keyword evidence="1" id="KW-0812">Transmembrane</keyword>
<feature type="transmembrane region" description="Helical" evidence="1">
    <location>
        <begin position="77"/>
        <end position="94"/>
    </location>
</feature>
<keyword evidence="1" id="KW-1133">Transmembrane helix</keyword>
<organism evidence="3 4">
    <name type="scientific">Nocardioides panacihumi</name>
    <dbReference type="NCBI Taxonomy" id="400774"/>
    <lineage>
        <taxon>Bacteria</taxon>
        <taxon>Bacillati</taxon>
        <taxon>Actinomycetota</taxon>
        <taxon>Actinomycetes</taxon>
        <taxon>Propionibacteriales</taxon>
        <taxon>Nocardioidaceae</taxon>
        <taxon>Nocardioides</taxon>
    </lineage>
</organism>
<evidence type="ECO:0000259" key="2">
    <source>
        <dbReference type="Pfam" id="PF23636"/>
    </source>
</evidence>
<keyword evidence="1" id="KW-0472">Membrane</keyword>
<comment type="caution">
    <text evidence="3">The sequence shown here is derived from an EMBL/GenBank/DDBJ whole genome shotgun (WGS) entry which is preliminary data.</text>
</comment>
<accession>A0ABN2QYM9</accession>
<evidence type="ECO:0000313" key="3">
    <source>
        <dbReference type="EMBL" id="GAA1960568.1"/>
    </source>
</evidence>
<proteinExistence type="predicted"/>
<gene>
    <name evidence="3" type="ORF">GCM10009798_20300</name>
</gene>
<evidence type="ECO:0000256" key="1">
    <source>
        <dbReference type="SAM" id="Phobius"/>
    </source>
</evidence>
<dbReference type="InterPro" id="IPR055568">
    <property type="entry name" value="DUF7144"/>
</dbReference>
<reference evidence="3 4" key="1">
    <citation type="journal article" date="2019" name="Int. J. Syst. Evol. Microbiol.">
        <title>The Global Catalogue of Microorganisms (GCM) 10K type strain sequencing project: providing services to taxonomists for standard genome sequencing and annotation.</title>
        <authorList>
            <consortium name="The Broad Institute Genomics Platform"/>
            <consortium name="The Broad Institute Genome Sequencing Center for Infectious Disease"/>
            <person name="Wu L."/>
            <person name="Ma J."/>
        </authorList>
    </citation>
    <scope>NUCLEOTIDE SEQUENCE [LARGE SCALE GENOMIC DNA]</scope>
    <source>
        <strain evidence="3 4">JCM 15309</strain>
    </source>
</reference>
<name>A0ABN2QYM9_9ACTN</name>
<evidence type="ECO:0000313" key="4">
    <source>
        <dbReference type="Proteomes" id="UP001500571"/>
    </source>
</evidence>
<feature type="transmembrane region" description="Helical" evidence="1">
    <location>
        <begin position="52"/>
        <end position="70"/>
    </location>
</feature>
<dbReference type="Pfam" id="PF23636">
    <property type="entry name" value="DUF7144"/>
    <property type="match status" value="1"/>
</dbReference>
<sequence length="123" mass="13121">MLVAGAALFAASMLGIVGFLQLMEGIAAVAKDDIYVTGIAYVYQFDVTTWGWIHIVVGAVAIGSAVGIFMDQAWARVVGIVLAVIGAVVNFAFVPYYPVWSLVVIGMYGLVIWALCAQYGRRA</sequence>